<keyword evidence="2" id="KW-0479">Metal-binding</keyword>
<evidence type="ECO:0000256" key="2">
    <source>
        <dbReference type="ARBA" id="ARBA00022723"/>
    </source>
</evidence>
<name>A0A420ER37_9SPHN</name>
<keyword evidence="4 6" id="KW-0862">Zinc</keyword>
<evidence type="ECO:0000259" key="9">
    <source>
        <dbReference type="Pfam" id="PF01435"/>
    </source>
</evidence>
<dbReference type="Pfam" id="PF00595">
    <property type="entry name" value="PDZ"/>
    <property type="match status" value="1"/>
</dbReference>
<keyword evidence="7" id="KW-0732">Signal</keyword>
<sequence length="295" mass="32971">MVWKYCLLASLILALSPAQAQSAPPAWPVVLQQQLARINEVEWRLGQVAKDDCPAQSAGFGWAIDHIAAYSEDDRALVRKTTGLGNSLQIIAIAPDSPAANADFHVNDQIQSINGVRIEKIFPEIEKDSLIADRFVAMIDQLPVDRPASFGVLRNGQPINIRVQPKKTCSARIFLKIKDGIDAYSDANGVALSTGFMQFTRNDDEVALIAGHELSHIILGDELDRKRIRGKKKEDAADKLGAHLALCAGYDVNLALDYWRRFDEQDWLGMFRSWDHRSAKSRLRMLKEFTQKDTC</sequence>
<organism evidence="10 11">
    <name type="scientific">Altericroceibacterium spongiae</name>
    <dbReference type="NCBI Taxonomy" id="2320269"/>
    <lineage>
        <taxon>Bacteria</taxon>
        <taxon>Pseudomonadati</taxon>
        <taxon>Pseudomonadota</taxon>
        <taxon>Alphaproteobacteria</taxon>
        <taxon>Sphingomonadales</taxon>
        <taxon>Erythrobacteraceae</taxon>
        <taxon>Altericroceibacterium</taxon>
    </lineage>
</organism>
<comment type="cofactor">
    <cofactor evidence="6">
        <name>Zn(2+)</name>
        <dbReference type="ChEBI" id="CHEBI:29105"/>
    </cofactor>
    <text evidence="6">Binds 1 zinc ion per subunit.</text>
</comment>
<dbReference type="EMBL" id="RAPF01000001">
    <property type="protein sequence ID" value="RKF23147.1"/>
    <property type="molecule type" value="Genomic_DNA"/>
</dbReference>
<keyword evidence="3 6" id="KW-0378">Hydrolase</keyword>
<keyword evidence="1 6" id="KW-0645">Protease</keyword>
<evidence type="ECO:0000256" key="5">
    <source>
        <dbReference type="ARBA" id="ARBA00023049"/>
    </source>
</evidence>
<reference evidence="10 11" key="1">
    <citation type="submission" date="2018-09" db="EMBL/GenBank/DDBJ databases">
        <title>Altererythrobacter spongiae sp. nov., isolated from a marine sponge.</title>
        <authorList>
            <person name="Zhuang L."/>
            <person name="Luo L."/>
        </authorList>
    </citation>
    <scope>NUCLEOTIDE SEQUENCE [LARGE SCALE GENOMIC DNA]</scope>
    <source>
        <strain evidence="10 11">HN-Y73</strain>
    </source>
</reference>
<evidence type="ECO:0000256" key="6">
    <source>
        <dbReference type="RuleBase" id="RU003983"/>
    </source>
</evidence>
<dbReference type="Gene3D" id="2.30.42.10">
    <property type="match status" value="1"/>
</dbReference>
<feature type="chain" id="PRO_5019080574" description="PDZ domain-containing protein" evidence="7">
    <location>
        <begin position="21"/>
        <end position="295"/>
    </location>
</feature>
<keyword evidence="11" id="KW-1185">Reference proteome</keyword>
<feature type="domain" description="Peptidase M48" evidence="9">
    <location>
        <begin position="178"/>
        <end position="223"/>
    </location>
</feature>
<dbReference type="Pfam" id="PF01435">
    <property type="entry name" value="Peptidase_M48"/>
    <property type="match status" value="1"/>
</dbReference>
<evidence type="ECO:0000313" key="10">
    <source>
        <dbReference type="EMBL" id="RKF23147.1"/>
    </source>
</evidence>
<protein>
    <recommendedName>
        <fullName evidence="12">PDZ domain-containing protein</fullName>
    </recommendedName>
</protein>
<dbReference type="GO" id="GO:0006508">
    <property type="term" value="P:proteolysis"/>
    <property type="evidence" value="ECO:0007669"/>
    <property type="project" value="UniProtKB-KW"/>
</dbReference>
<dbReference type="InterPro" id="IPR001915">
    <property type="entry name" value="Peptidase_M48"/>
</dbReference>
<dbReference type="SUPFAM" id="SSF50156">
    <property type="entry name" value="PDZ domain-like"/>
    <property type="match status" value="1"/>
</dbReference>
<accession>A0A420ER37</accession>
<gene>
    <name evidence="10" type="ORF">D6851_01230</name>
</gene>
<keyword evidence="5 6" id="KW-0482">Metalloprotease</keyword>
<proteinExistence type="inferred from homology"/>
<dbReference type="RefSeq" id="WP_120323051.1">
    <property type="nucleotide sequence ID" value="NZ_RAPF01000001.1"/>
</dbReference>
<evidence type="ECO:0000313" key="11">
    <source>
        <dbReference type="Proteomes" id="UP000284395"/>
    </source>
</evidence>
<feature type="domain" description="PDZ" evidence="8">
    <location>
        <begin position="86"/>
        <end position="121"/>
    </location>
</feature>
<evidence type="ECO:0000256" key="7">
    <source>
        <dbReference type="SAM" id="SignalP"/>
    </source>
</evidence>
<evidence type="ECO:0000256" key="1">
    <source>
        <dbReference type="ARBA" id="ARBA00022670"/>
    </source>
</evidence>
<dbReference type="OrthoDB" id="7338723at2"/>
<dbReference type="InterPro" id="IPR036034">
    <property type="entry name" value="PDZ_sf"/>
</dbReference>
<comment type="caution">
    <text evidence="10">The sequence shown here is derived from an EMBL/GenBank/DDBJ whole genome shotgun (WGS) entry which is preliminary data.</text>
</comment>
<dbReference type="Proteomes" id="UP000284395">
    <property type="component" value="Unassembled WGS sequence"/>
</dbReference>
<evidence type="ECO:0000256" key="4">
    <source>
        <dbReference type="ARBA" id="ARBA00022833"/>
    </source>
</evidence>
<dbReference type="GO" id="GO:0004222">
    <property type="term" value="F:metalloendopeptidase activity"/>
    <property type="evidence" value="ECO:0007669"/>
    <property type="project" value="InterPro"/>
</dbReference>
<comment type="similarity">
    <text evidence="6">Belongs to the peptidase M48 family.</text>
</comment>
<evidence type="ECO:0008006" key="12">
    <source>
        <dbReference type="Google" id="ProtNLM"/>
    </source>
</evidence>
<dbReference type="AlphaFoldDB" id="A0A420ER37"/>
<evidence type="ECO:0000259" key="8">
    <source>
        <dbReference type="Pfam" id="PF00595"/>
    </source>
</evidence>
<feature type="signal peptide" evidence="7">
    <location>
        <begin position="1"/>
        <end position="20"/>
    </location>
</feature>
<evidence type="ECO:0000256" key="3">
    <source>
        <dbReference type="ARBA" id="ARBA00022801"/>
    </source>
</evidence>
<dbReference type="GO" id="GO:0046872">
    <property type="term" value="F:metal ion binding"/>
    <property type="evidence" value="ECO:0007669"/>
    <property type="project" value="UniProtKB-KW"/>
</dbReference>
<dbReference type="InterPro" id="IPR001478">
    <property type="entry name" value="PDZ"/>
</dbReference>